<protein>
    <submittedName>
        <fullName evidence="1">Uncharacterized protein</fullName>
    </submittedName>
</protein>
<accession>A0A0E9SB06</accession>
<dbReference type="EMBL" id="GBXM01070869">
    <property type="protein sequence ID" value="JAH37708.1"/>
    <property type="molecule type" value="Transcribed_RNA"/>
</dbReference>
<sequence>MVICTYLSVTQYGFCRQSIPDSYNEDSYIQANHKLKCLFNFTWLSFRRLAIPIGIT</sequence>
<dbReference type="AlphaFoldDB" id="A0A0E9SB06"/>
<name>A0A0E9SB06_ANGAN</name>
<organism evidence="1">
    <name type="scientific">Anguilla anguilla</name>
    <name type="common">European freshwater eel</name>
    <name type="synonym">Muraena anguilla</name>
    <dbReference type="NCBI Taxonomy" id="7936"/>
    <lineage>
        <taxon>Eukaryota</taxon>
        <taxon>Metazoa</taxon>
        <taxon>Chordata</taxon>
        <taxon>Craniata</taxon>
        <taxon>Vertebrata</taxon>
        <taxon>Euteleostomi</taxon>
        <taxon>Actinopterygii</taxon>
        <taxon>Neopterygii</taxon>
        <taxon>Teleostei</taxon>
        <taxon>Anguilliformes</taxon>
        <taxon>Anguillidae</taxon>
        <taxon>Anguilla</taxon>
    </lineage>
</organism>
<evidence type="ECO:0000313" key="1">
    <source>
        <dbReference type="EMBL" id="JAH37708.1"/>
    </source>
</evidence>
<reference evidence="1" key="2">
    <citation type="journal article" date="2015" name="Fish Shellfish Immunol.">
        <title>Early steps in the European eel (Anguilla anguilla)-Vibrio vulnificus interaction in the gills: Role of the RtxA13 toxin.</title>
        <authorList>
            <person name="Callol A."/>
            <person name="Pajuelo D."/>
            <person name="Ebbesson L."/>
            <person name="Teles M."/>
            <person name="MacKenzie S."/>
            <person name="Amaro C."/>
        </authorList>
    </citation>
    <scope>NUCLEOTIDE SEQUENCE</scope>
</reference>
<reference evidence="1" key="1">
    <citation type="submission" date="2014-11" db="EMBL/GenBank/DDBJ databases">
        <authorList>
            <person name="Amaro Gonzalez C."/>
        </authorList>
    </citation>
    <scope>NUCLEOTIDE SEQUENCE</scope>
</reference>
<proteinExistence type="predicted"/>